<accession>A0A0K6H2N8</accession>
<dbReference type="PANTHER" id="PTHR43102:SF2">
    <property type="entry name" value="GAF DOMAIN-CONTAINING PROTEIN"/>
    <property type="match status" value="1"/>
</dbReference>
<dbReference type="Proteomes" id="UP000243535">
    <property type="component" value="Unassembled WGS sequence"/>
</dbReference>
<dbReference type="SUPFAM" id="SSF55781">
    <property type="entry name" value="GAF domain-like"/>
    <property type="match status" value="1"/>
</dbReference>
<dbReference type="InterPro" id="IPR003018">
    <property type="entry name" value="GAF"/>
</dbReference>
<dbReference type="Gene3D" id="3.30.450.40">
    <property type="match status" value="1"/>
</dbReference>
<proteinExistence type="predicted"/>
<evidence type="ECO:0000313" key="3">
    <source>
        <dbReference type="Proteomes" id="UP000243535"/>
    </source>
</evidence>
<dbReference type="STRING" id="375574.GCA_001418035_02067"/>
<name>A0A0K6H2N8_9NEIS</name>
<evidence type="ECO:0000259" key="1">
    <source>
        <dbReference type="SMART" id="SM00065"/>
    </source>
</evidence>
<feature type="domain" description="GAF" evidence="1">
    <location>
        <begin position="26"/>
        <end position="167"/>
    </location>
</feature>
<dbReference type="OrthoDB" id="9803824at2"/>
<dbReference type="SMART" id="SM00065">
    <property type="entry name" value="GAF"/>
    <property type="match status" value="1"/>
</dbReference>
<reference evidence="3" key="1">
    <citation type="submission" date="2015-08" db="EMBL/GenBank/DDBJ databases">
        <authorList>
            <person name="Varghese N."/>
        </authorList>
    </citation>
    <scope>NUCLEOTIDE SEQUENCE [LARGE SCALE GENOMIC DNA]</scope>
    <source>
        <strain evidence="3">DSM 17901</strain>
    </source>
</reference>
<organism evidence="2 3">
    <name type="scientific">Gulbenkiania indica</name>
    <dbReference type="NCBI Taxonomy" id="375574"/>
    <lineage>
        <taxon>Bacteria</taxon>
        <taxon>Pseudomonadati</taxon>
        <taxon>Pseudomonadota</taxon>
        <taxon>Betaproteobacteria</taxon>
        <taxon>Neisseriales</taxon>
        <taxon>Chromobacteriaceae</taxon>
        <taxon>Gulbenkiania</taxon>
    </lineage>
</organism>
<gene>
    <name evidence="2" type="ORF">Ga0061063_2282</name>
</gene>
<dbReference type="InterPro" id="IPR029016">
    <property type="entry name" value="GAF-like_dom_sf"/>
</dbReference>
<keyword evidence="3" id="KW-1185">Reference proteome</keyword>
<evidence type="ECO:0000313" key="2">
    <source>
        <dbReference type="EMBL" id="CUA85150.1"/>
    </source>
</evidence>
<dbReference type="RefSeq" id="WP_054285440.1">
    <property type="nucleotide sequence ID" value="NZ_CYHA01000005.1"/>
</dbReference>
<dbReference type="AlphaFoldDB" id="A0A0K6H2N8"/>
<sequence length="176" mass="19852">MIYPPFPADEHERIATLHALGILDTGREPSFDQVTDWASNYFQVPIALVTLVDHDRQWFKSACGLDTPETSREVSFCAHTVVDRQLMVVENALLDPRFFDNPLVTGEPFIRFYAGAPLLLNGQALGTFCLIDNRPRRLDGEERAKLTAIARLVAELIEQQAPPSYRPQQGSLRRMA</sequence>
<protein>
    <submittedName>
        <fullName evidence="2">GAF domain</fullName>
    </submittedName>
</protein>
<dbReference type="EMBL" id="CYHA01000005">
    <property type="protein sequence ID" value="CUA85150.1"/>
    <property type="molecule type" value="Genomic_DNA"/>
</dbReference>
<dbReference type="PANTHER" id="PTHR43102">
    <property type="entry name" value="SLR1143 PROTEIN"/>
    <property type="match status" value="1"/>
</dbReference>
<dbReference type="Pfam" id="PF01590">
    <property type="entry name" value="GAF"/>
    <property type="match status" value="1"/>
</dbReference>